<dbReference type="Pfam" id="PF07730">
    <property type="entry name" value="HisKA_3"/>
    <property type="match status" value="1"/>
</dbReference>
<protein>
    <recommendedName>
        <fullName evidence="5">Oxygen sensor histidine kinase NreB</fullName>
        <ecNumber evidence="4">2.7.13.3</ecNumber>
    </recommendedName>
    <alternativeName>
        <fullName evidence="18">Nitrogen regulation protein B</fullName>
    </alternativeName>
</protein>
<evidence type="ECO:0000256" key="19">
    <source>
        <dbReference type="SAM" id="Coils"/>
    </source>
</evidence>
<evidence type="ECO:0000256" key="13">
    <source>
        <dbReference type="ARBA" id="ARBA00022840"/>
    </source>
</evidence>
<evidence type="ECO:0000256" key="15">
    <source>
        <dbReference type="ARBA" id="ARBA00023012"/>
    </source>
</evidence>
<keyword evidence="25" id="KW-1185">Reference proteome</keyword>
<evidence type="ECO:0000256" key="4">
    <source>
        <dbReference type="ARBA" id="ARBA00012438"/>
    </source>
</evidence>
<dbReference type="PROSITE" id="PS50109">
    <property type="entry name" value="HIS_KIN"/>
    <property type="match status" value="1"/>
</dbReference>
<dbReference type="PANTHER" id="PTHR24421:SF10">
    <property type="entry name" value="NITRATE_NITRITE SENSOR PROTEIN NARQ"/>
    <property type="match status" value="1"/>
</dbReference>
<organism evidence="22 24">
    <name type="scientific">Candidatus Chlorohelix allophototropha</name>
    <dbReference type="NCBI Taxonomy" id="3003348"/>
    <lineage>
        <taxon>Bacteria</taxon>
        <taxon>Bacillati</taxon>
        <taxon>Chloroflexota</taxon>
        <taxon>Chloroflexia</taxon>
        <taxon>Candidatus Chloroheliales</taxon>
        <taxon>Candidatus Chloroheliaceae</taxon>
        <taxon>Candidatus Chlorohelix</taxon>
    </lineage>
</organism>
<dbReference type="Pfam" id="PF02518">
    <property type="entry name" value="HATPase_c"/>
    <property type="match status" value="1"/>
</dbReference>
<evidence type="ECO:0000256" key="17">
    <source>
        <dbReference type="ARBA" id="ARBA00024827"/>
    </source>
</evidence>
<evidence type="ECO:0000256" key="3">
    <source>
        <dbReference type="ARBA" id="ARBA00004496"/>
    </source>
</evidence>
<dbReference type="AlphaFoldDB" id="A0A8T7M8Z3"/>
<accession>A0A8T7M8Z3</accession>
<keyword evidence="15" id="KW-0902">Two-component regulatory system</keyword>
<reference evidence="22 24" key="1">
    <citation type="submission" date="2020-06" db="EMBL/GenBank/DDBJ databases">
        <title>Anoxygenic phototrophic Chloroflexota member uses a Type I reaction center.</title>
        <authorList>
            <person name="Tsuji J.M."/>
            <person name="Shaw N.A."/>
            <person name="Nagashima S."/>
            <person name="Venkiteswaran J."/>
            <person name="Schiff S.L."/>
            <person name="Hanada S."/>
            <person name="Tank M."/>
            <person name="Neufeld J.D."/>
        </authorList>
    </citation>
    <scope>NUCLEOTIDE SEQUENCE [LARGE SCALE GENOMIC DNA]</scope>
    <source>
        <strain evidence="22">L227-S17</strain>
    </source>
</reference>
<evidence type="ECO:0000256" key="20">
    <source>
        <dbReference type="SAM" id="Phobius"/>
    </source>
</evidence>
<dbReference type="EC" id="2.7.13.3" evidence="4"/>
<dbReference type="GO" id="GO:0051539">
    <property type="term" value="F:4 iron, 4 sulfur cluster binding"/>
    <property type="evidence" value="ECO:0007669"/>
    <property type="project" value="UniProtKB-KW"/>
</dbReference>
<dbReference type="GO" id="GO:0005524">
    <property type="term" value="F:ATP binding"/>
    <property type="evidence" value="ECO:0007669"/>
    <property type="project" value="UniProtKB-KW"/>
</dbReference>
<dbReference type="EMBL" id="CP128400">
    <property type="protein sequence ID" value="WJW68444.1"/>
    <property type="molecule type" value="Genomic_DNA"/>
</dbReference>
<evidence type="ECO:0000256" key="2">
    <source>
        <dbReference type="ARBA" id="ARBA00001966"/>
    </source>
</evidence>
<evidence type="ECO:0000256" key="14">
    <source>
        <dbReference type="ARBA" id="ARBA00023004"/>
    </source>
</evidence>
<dbReference type="GO" id="GO:0046983">
    <property type="term" value="F:protein dimerization activity"/>
    <property type="evidence" value="ECO:0007669"/>
    <property type="project" value="InterPro"/>
</dbReference>
<dbReference type="GO" id="GO:0016020">
    <property type="term" value="C:membrane"/>
    <property type="evidence" value="ECO:0007669"/>
    <property type="project" value="InterPro"/>
</dbReference>
<evidence type="ECO:0000256" key="11">
    <source>
        <dbReference type="ARBA" id="ARBA00022741"/>
    </source>
</evidence>
<evidence type="ECO:0000256" key="10">
    <source>
        <dbReference type="ARBA" id="ARBA00022723"/>
    </source>
</evidence>
<comment type="cofactor">
    <cofactor evidence="2">
        <name>[4Fe-4S] cluster</name>
        <dbReference type="ChEBI" id="CHEBI:49883"/>
    </cofactor>
</comment>
<keyword evidence="8" id="KW-0597">Phosphoprotein</keyword>
<feature type="coiled-coil region" evidence="19">
    <location>
        <begin position="65"/>
        <end position="92"/>
    </location>
</feature>
<keyword evidence="20" id="KW-0472">Membrane</keyword>
<feature type="transmembrane region" description="Helical" evidence="20">
    <location>
        <begin position="7"/>
        <end position="25"/>
    </location>
</feature>
<comment type="subcellular location">
    <subcellularLocation>
        <location evidence="3">Cytoplasm</location>
    </subcellularLocation>
</comment>
<dbReference type="GO" id="GO:0005737">
    <property type="term" value="C:cytoplasm"/>
    <property type="evidence" value="ECO:0007669"/>
    <property type="project" value="UniProtKB-SubCell"/>
</dbReference>
<dbReference type="InterPro" id="IPR050482">
    <property type="entry name" value="Sensor_HK_TwoCompSys"/>
</dbReference>
<dbReference type="RefSeq" id="WP_341470348.1">
    <property type="nucleotide sequence ID" value="NZ_CP128400.1"/>
</dbReference>
<dbReference type="InterPro" id="IPR036890">
    <property type="entry name" value="HATPase_C_sf"/>
</dbReference>
<evidence type="ECO:0000256" key="9">
    <source>
        <dbReference type="ARBA" id="ARBA00022679"/>
    </source>
</evidence>
<evidence type="ECO:0000256" key="16">
    <source>
        <dbReference type="ARBA" id="ARBA00023014"/>
    </source>
</evidence>
<name>A0A8T7M8Z3_9CHLR</name>
<dbReference type="Gene3D" id="1.20.5.1930">
    <property type="match status" value="1"/>
</dbReference>
<dbReference type="GO" id="GO:0046872">
    <property type="term" value="F:metal ion binding"/>
    <property type="evidence" value="ECO:0007669"/>
    <property type="project" value="UniProtKB-KW"/>
</dbReference>
<dbReference type="InterPro" id="IPR011712">
    <property type="entry name" value="Sig_transdc_His_kin_sub3_dim/P"/>
</dbReference>
<evidence type="ECO:0000256" key="6">
    <source>
        <dbReference type="ARBA" id="ARBA00022485"/>
    </source>
</evidence>
<comment type="catalytic activity">
    <reaction evidence="1">
        <text>ATP + protein L-histidine = ADP + protein N-phospho-L-histidine.</text>
        <dbReference type="EC" id="2.7.13.3"/>
    </reaction>
</comment>
<dbReference type="CDD" id="cd16917">
    <property type="entry name" value="HATPase_UhpB-NarQ-NarX-like"/>
    <property type="match status" value="1"/>
</dbReference>
<evidence type="ECO:0000313" key="24">
    <source>
        <dbReference type="Proteomes" id="UP000521676"/>
    </source>
</evidence>
<gene>
    <name evidence="22" type="ORF">HXX08_21855</name>
    <name evidence="23" type="ORF">OZ401_004055</name>
</gene>
<dbReference type="Proteomes" id="UP001431572">
    <property type="component" value="Chromosome 2"/>
</dbReference>
<dbReference type="Gene3D" id="3.30.565.10">
    <property type="entry name" value="Histidine kinase-like ATPase, C-terminal domain"/>
    <property type="match status" value="1"/>
</dbReference>
<dbReference type="PANTHER" id="PTHR24421">
    <property type="entry name" value="NITRATE/NITRITE SENSOR PROTEIN NARX-RELATED"/>
    <property type="match status" value="1"/>
</dbReference>
<dbReference type="EMBL" id="JACATZ010000003">
    <property type="protein sequence ID" value="NWJ48511.1"/>
    <property type="molecule type" value="Genomic_DNA"/>
</dbReference>
<evidence type="ECO:0000256" key="5">
    <source>
        <dbReference type="ARBA" id="ARBA00017322"/>
    </source>
</evidence>
<keyword evidence="6" id="KW-0004">4Fe-4S</keyword>
<evidence type="ECO:0000259" key="21">
    <source>
        <dbReference type="PROSITE" id="PS50109"/>
    </source>
</evidence>
<dbReference type="InterPro" id="IPR003594">
    <property type="entry name" value="HATPase_dom"/>
</dbReference>
<keyword evidence="11" id="KW-0547">Nucleotide-binding</keyword>
<evidence type="ECO:0000256" key="18">
    <source>
        <dbReference type="ARBA" id="ARBA00030800"/>
    </source>
</evidence>
<evidence type="ECO:0000256" key="7">
    <source>
        <dbReference type="ARBA" id="ARBA00022490"/>
    </source>
</evidence>
<keyword evidence="9" id="KW-0808">Transferase</keyword>
<evidence type="ECO:0000313" key="22">
    <source>
        <dbReference type="EMBL" id="NWJ48511.1"/>
    </source>
</evidence>
<reference evidence="23" key="2">
    <citation type="journal article" date="2024" name="Nature">
        <title>Anoxygenic phototroph of the Chloroflexota uses a type I reaction centre.</title>
        <authorList>
            <person name="Tsuji J.M."/>
            <person name="Shaw N.A."/>
            <person name="Nagashima S."/>
            <person name="Venkiteswaran J.J."/>
            <person name="Schiff S.L."/>
            <person name="Watanabe T."/>
            <person name="Fukui M."/>
            <person name="Hanada S."/>
            <person name="Tank M."/>
            <person name="Neufeld J.D."/>
        </authorList>
    </citation>
    <scope>NUCLEOTIDE SEQUENCE</scope>
    <source>
        <strain evidence="23">L227-S17</strain>
    </source>
</reference>
<keyword evidence="7" id="KW-0963">Cytoplasm</keyword>
<keyword evidence="13" id="KW-0067">ATP-binding</keyword>
<keyword evidence="14" id="KW-0408">Iron</keyword>
<sequence length="331" mass="36944">MNNKKKLAVAKWSSVLIPPLLVLVYEFVRHSVIHDYMDMDTGNVVAALLVLFISFVFSQLVFGWISNFQTRLERQNQKLEALNKRVKELAVLEERGRLSREIHDGVAQLLACALLKADVAEAHLQAGNIPGAEKELEQLRNACNEAYGDVREVISGLRPEVLEQRDFITVLSEMLEKFTDNTDIKTRLDLEGFDDNNIEKLFPSSTRLQLARVIQESLSNIRKHSKATSAVLRLRLTNFKDGAADSGGASDPLRPITVTINDNGCGFDTRSFHSEGQHFGQIIMRERVESLGGTLEVLSEPDNGTVVKISLPLPFTCLEANRRKVGYGLNG</sequence>
<comment type="function">
    <text evidence="17">Member of the two-component regulatory system NreB/NreC involved in the control of dissimilatory nitrate/nitrite reduction in response to oxygen. NreB functions as a direct oxygen sensor histidine kinase which is autophosphorylated, in the absence of oxygen, probably at the conserved histidine residue, and transfers its phosphate group probably to a conserved aspartate residue of NreC. NreB/NreC activates the expression of the nitrate (narGHJI) and nitrite (nir) reductase operons, as well as the putative nitrate transporter gene narT.</text>
</comment>
<dbReference type="Proteomes" id="UP000521676">
    <property type="component" value="Unassembled WGS sequence"/>
</dbReference>
<proteinExistence type="predicted"/>
<evidence type="ECO:0000256" key="1">
    <source>
        <dbReference type="ARBA" id="ARBA00000085"/>
    </source>
</evidence>
<dbReference type="GO" id="GO:0000155">
    <property type="term" value="F:phosphorelay sensor kinase activity"/>
    <property type="evidence" value="ECO:0007669"/>
    <property type="project" value="InterPro"/>
</dbReference>
<evidence type="ECO:0000256" key="8">
    <source>
        <dbReference type="ARBA" id="ARBA00022553"/>
    </source>
</evidence>
<dbReference type="InterPro" id="IPR004358">
    <property type="entry name" value="Sig_transdc_His_kin-like_C"/>
</dbReference>
<dbReference type="InterPro" id="IPR005467">
    <property type="entry name" value="His_kinase_dom"/>
</dbReference>
<keyword evidence="19" id="KW-0175">Coiled coil</keyword>
<keyword evidence="10" id="KW-0479">Metal-binding</keyword>
<keyword evidence="16" id="KW-0411">Iron-sulfur</keyword>
<dbReference type="SUPFAM" id="SSF55874">
    <property type="entry name" value="ATPase domain of HSP90 chaperone/DNA topoisomerase II/histidine kinase"/>
    <property type="match status" value="1"/>
</dbReference>
<dbReference type="SMART" id="SM00387">
    <property type="entry name" value="HATPase_c"/>
    <property type="match status" value="1"/>
</dbReference>
<feature type="transmembrane region" description="Helical" evidence="20">
    <location>
        <begin position="45"/>
        <end position="65"/>
    </location>
</feature>
<evidence type="ECO:0000313" key="23">
    <source>
        <dbReference type="EMBL" id="WJW68444.1"/>
    </source>
</evidence>
<feature type="domain" description="Histidine kinase" evidence="21">
    <location>
        <begin position="97"/>
        <end position="315"/>
    </location>
</feature>
<keyword evidence="20" id="KW-0812">Transmembrane</keyword>
<evidence type="ECO:0000256" key="12">
    <source>
        <dbReference type="ARBA" id="ARBA00022777"/>
    </source>
</evidence>
<keyword evidence="12 22" id="KW-0418">Kinase</keyword>
<evidence type="ECO:0000313" key="25">
    <source>
        <dbReference type="Proteomes" id="UP001431572"/>
    </source>
</evidence>
<keyword evidence="20" id="KW-1133">Transmembrane helix</keyword>
<dbReference type="PRINTS" id="PR00344">
    <property type="entry name" value="BCTRLSENSOR"/>
</dbReference>